<accession>A0A835SKN2</accession>
<name>A0A835SKN2_9CHLO</name>
<keyword evidence="3" id="KW-1185">Reference proteome</keyword>
<feature type="compositionally biased region" description="Gly residues" evidence="1">
    <location>
        <begin position="151"/>
        <end position="160"/>
    </location>
</feature>
<sequence length="171" mass="18766">MQLGWDPKDEFARRRLRSRLSAVRARLDHGEAPEEVMCGRARQVNPNVHWEAWCRNAFLALPDYQGTSEDVCAVLQANPYIALLLDQRISANTWTVPRWRDSVFFAIRRAPGVAKTGAKRNGLLIYRYDPQAAALADAAKAARWLAKRKGGGGGGGGGKGEASMPHLGNGQ</sequence>
<dbReference type="OrthoDB" id="546213at2759"/>
<dbReference type="Proteomes" id="UP000613740">
    <property type="component" value="Unassembled WGS sequence"/>
</dbReference>
<comment type="caution">
    <text evidence="2">The sequence shown here is derived from an EMBL/GenBank/DDBJ whole genome shotgun (WGS) entry which is preliminary data.</text>
</comment>
<proteinExistence type="predicted"/>
<evidence type="ECO:0000313" key="2">
    <source>
        <dbReference type="EMBL" id="KAG2428843.1"/>
    </source>
</evidence>
<dbReference type="EMBL" id="JAEHOD010000090">
    <property type="protein sequence ID" value="KAG2428843.1"/>
    <property type="molecule type" value="Genomic_DNA"/>
</dbReference>
<evidence type="ECO:0000256" key="1">
    <source>
        <dbReference type="SAM" id="MobiDB-lite"/>
    </source>
</evidence>
<dbReference type="AlphaFoldDB" id="A0A835SKN2"/>
<organism evidence="2 3">
    <name type="scientific">Chlamydomonas schloesseri</name>
    <dbReference type="NCBI Taxonomy" id="2026947"/>
    <lineage>
        <taxon>Eukaryota</taxon>
        <taxon>Viridiplantae</taxon>
        <taxon>Chlorophyta</taxon>
        <taxon>core chlorophytes</taxon>
        <taxon>Chlorophyceae</taxon>
        <taxon>CS clade</taxon>
        <taxon>Chlamydomonadales</taxon>
        <taxon>Chlamydomonadaceae</taxon>
        <taxon>Chlamydomonas</taxon>
    </lineage>
</organism>
<evidence type="ECO:0000313" key="3">
    <source>
        <dbReference type="Proteomes" id="UP000613740"/>
    </source>
</evidence>
<reference evidence="2" key="1">
    <citation type="journal article" date="2020" name="bioRxiv">
        <title>Comparative genomics of Chlamydomonas.</title>
        <authorList>
            <person name="Craig R.J."/>
            <person name="Hasan A.R."/>
            <person name="Ness R.W."/>
            <person name="Keightley P.D."/>
        </authorList>
    </citation>
    <scope>NUCLEOTIDE SEQUENCE</scope>
    <source>
        <strain evidence="2">CCAP 11/173</strain>
    </source>
</reference>
<gene>
    <name evidence="2" type="ORF">HYH02_014255</name>
</gene>
<protein>
    <submittedName>
        <fullName evidence="2">Uncharacterized protein</fullName>
    </submittedName>
</protein>
<feature type="region of interest" description="Disordered" evidence="1">
    <location>
        <begin position="150"/>
        <end position="171"/>
    </location>
</feature>